<dbReference type="EMBL" id="KZ772679">
    <property type="protein sequence ID" value="PTQ47864.1"/>
    <property type="molecule type" value="Genomic_DNA"/>
</dbReference>
<name>A0A2R6XP25_MARPO</name>
<proteinExistence type="predicted"/>
<dbReference type="Proteomes" id="UP000244005">
    <property type="component" value="Unassembled WGS sequence"/>
</dbReference>
<evidence type="ECO:0000313" key="2">
    <source>
        <dbReference type="Proteomes" id="UP000244005"/>
    </source>
</evidence>
<organism evidence="1 2">
    <name type="scientific">Marchantia polymorpha</name>
    <name type="common">Common liverwort</name>
    <name type="synonym">Marchantia aquatica</name>
    <dbReference type="NCBI Taxonomy" id="3197"/>
    <lineage>
        <taxon>Eukaryota</taxon>
        <taxon>Viridiplantae</taxon>
        <taxon>Streptophyta</taxon>
        <taxon>Embryophyta</taxon>
        <taxon>Marchantiophyta</taxon>
        <taxon>Marchantiopsida</taxon>
        <taxon>Marchantiidae</taxon>
        <taxon>Marchantiales</taxon>
        <taxon>Marchantiaceae</taxon>
        <taxon>Marchantia</taxon>
    </lineage>
</organism>
<evidence type="ECO:0000313" key="1">
    <source>
        <dbReference type="EMBL" id="PTQ47864.1"/>
    </source>
</evidence>
<reference evidence="2" key="1">
    <citation type="journal article" date="2017" name="Cell">
        <title>Insights into land plant evolution garnered from the Marchantia polymorpha genome.</title>
        <authorList>
            <person name="Bowman J.L."/>
            <person name="Kohchi T."/>
            <person name="Yamato K.T."/>
            <person name="Jenkins J."/>
            <person name="Shu S."/>
            <person name="Ishizaki K."/>
            <person name="Yamaoka S."/>
            <person name="Nishihama R."/>
            <person name="Nakamura Y."/>
            <person name="Berger F."/>
            <person name="Adam C."/>
            <person name="Aki S.S."/>
            <person name="Althoff F."/>
            <person name="Araki T."/>
            <person name="Arteaga-Vazquez M.A."/>
            <person name="Balasubrmanian S."/>
            <person name="Barry K."/>
            <person name="Bauer D."/>
            <person name="Boehm C.R."/>
            <person name="Briginshaw L."/>
            <person name="Caballero-Perez J."/>
            <person name="Catarino B."/>
            <person name="Chen F."/>
            <person name="Chiyoda S."/>
            <person name="Chovatia M."/>
            <person name="Davies K.M."/>
            <person name="Delmans M."/>
            <person name="Demura T."/>
            <person name="Dierschke T."/>
            <person name="Dolan L."/>
            <person name="Dorantes-Acosta A.E."/>
            <person name="Eklund D.M."/>
            <person name="Florent S.N."/>
            <person name="Flores-Sandoval E."/>
            <person name="Fujiyama A."/>
            <person name="Fukuzawa H."/>
            <person name="Galik B."/>
            <person name="Grimanelli D."/>
            <person name="Grimwood J."/>
            <person name="Grossniklaus U."/>
            <person name="Hamada T."/>
            <person name="Haseloff J."/>
            <person name="Hetherington A.J."/>
            <person name="Higo A."/>
            <person name="Hirakawa Y."/>
            <person name="Hundley H.N."/>
            <person name="Ikeda Y."/>
            <person name="Inoue K."/>
            <person name="Inoue S.I."/>
            <person name="Ishida S."/>
            <person name="Jia Q."/>
            <person name="Kakita M."/>
            <person name="Kanazawa T."/>
            <person name="Kawai Y."/>
            <person name="Kawashima T."/>
            <person name="Kennedy M."/>
            <person name="Kinose K."/>
            <person name="Kinoshita T."/>
            <person name="Kohara Y."/>
            <person name="Koide E."/>
            <person name="Komatsu K."/>
            <person name="Kopischke S."/>
            <person name="Kubo M."/>
            <person name="Kyozuka J."/>
            <person name="Lagercrantz U."/>
            <person name="Lin S.S."/>
            <person name="Lindquist E."/>
            <person name="Lipzen A.M."/>
            <person name="Lu C.W."/>
            <person name="De Luna E."/>
            <person name="Martienssen R.A."/>
            <person name="Minamino N."/>
            <person name="Mizutani M."/>
            <person name="Mizutani M."/>
            <person name="Mochizuki N."/>
            <person name="Monte I."/>
            <person name="Mosher R."/>
            <person name="Nagasaki H."/>
            <person name="Nakagami H."/>
            <person name="Naramoto S."/>
            <person name="Nishitani K."/>
            <person name="Ohtani M."/>
            <person name="Okamoto T."/>
            <person name="Okumura M."/>
            <person name="Phillips J."/>
            <person name="Pollak B."/>
            <person name="Reinders A."/>
            <person name="Rovekamp M."/>
            <person name="Sano R."/>
            <person name="Sawa S."/>
            <person name="Schmid M.W."/>
            <person name="Shirakawa M."/>
            <person name="Solano R."/>
            <person name="Spunde A."/>
            <person name="Suetsugu N."/>
            <person name="Sugano S."/>
            <person name="Sugiyama A."/>
            <person name="Sun R."/>
            <person name="Suzuki Y."/>
            <person name="Takenaka M."/>
            <person name="Takezawa D."/>
            <person name="Tomogane H."/>
            <person name="Tsuzuki M."/>
            <person name="Ueda T."/>
            <person name="Umeda M."/>
            <person name="Ward J.M."/>
            <person name="Watanabe Y."/>
            <person name="Yazaki K."/>
            <person name="Yokoyama R."/>
            <person name="Yoshitake Y."/>
            <person name="Yotsui I."/>
            <person name="Zachgo S."/>
            <person name="Schmutz J."/>
        </authorList>
    </citation>
    <scope>NUCLEOTIDE SEQUENCE [LARGE SCALE GENOMIC DNA]</scope>
    <source>
        <strain evidence="2">Tak-1</strain>
    </source>
</reference>
<protein>
    <submittedName>
        <fullName evidence="1">Uncharacterized protein</fullName>
    </submittedName>
</protein>
<gene>
    <name evidence="1" type="ORF">MARPO_0007s0228</name>
</gene>
<keyword evidence="2" id="KW-1185">Reference proteome</keyword>
<accession>A0A2R6XP25</accession>
<dbReference type="AlphaFoldDB" id="A0A2R6XP25"/>
<sequence>MIVTYPYSDICCKNNRCNIDPHWRSSSEDKYEVQGTNPIPSTYQTTSLASRQTTALNKIYVLRRQKRTLSELLNETPSTNIMS</sequence>